<organism evidence="1 2">
    <name type="scientific">Onychostoma macrolepis</name>
    <dbReference type="NCBI Taxonomy" id="369639"/>
    <lineage>
        <taxon>Eukaryota</taxon>
        <taxon>Metazoa</taxon>
        <taxon>Chordata</taxon>
        <taxon>Craniata</taxon>
        <taxon>Vertebrata</taxon>
        <taxon>Euteleostomi</taxon>
        <taxon>Actinopterygii</taxon>
        <taxon>Neopterygii</taxon>
        <taxon>Teleostei</taxon>
        <taxon>Ostariophysi</taxon>
        <taxon>Cypriniformes</taxon>
        <taxon>Cyprinidae</taxon>
        <taxon>Acrossocheilinae</taxon>
        <taxon>Onychostoma</taxon>
    </lineage>
</organism>
<evidence type="ECO:0000313" key="1">
    <source>
        <dbReference type="EMBL" id="KAF4113191.1"/>
    </source>
</evidence>
<evidence type="ECO:0000313" key="2">
    <source>
        <dbReference type="Proteomes" id="UP000579812"/>
    </source>
</evidence>
<protein>
    <submittedName>
        <fullName evidence="1">Uncharacterized protein</fullName>
    </submittedName>
</protein>
<sequence length="119" mass="13650">MENTENAFEWLCIDADVTFNRGNIRKRHFLSLEMRSRRGKKSKGDDVLEEYEATNTLSGMRRALSGHIPETWEHFCDAAGGSWVSCLAESCRETHLVLLKTTLYKEVQTPLAETLFSEH</sequence>
<name>A0A7J6D1Y0_9TELE</name>
<dbReference type="AlphaFoldDB" id="A0A7J6D1Y0"/>
<dbReference type="EMBL" id="JAAMOB010000005">
    <property type="protein sequence ID" value="KAF4113191.1"/>
    <property type="molecule type" value="Genomic_DNA"/>
</dbReference>
<accession>A0A7J6D1Y0</accession>
<keyword evidence="2" id="KW-1185">Reference proteome</keyword>
<gene>
    <name evidence="1" type="ORF">G5714_005736</name>
</gene>
<comment type="caution">
    <text evidence="1">The sequence shown here is derived from an EMBL/GenBank/DDBJ whole genome shotgun (WGS) entry which is preliminary data.</text>
</comment>
<dbReference type="Proteomes" id="UP000579812">
    <property type="component" value="Unassembled WGS sequence"/>
</dbReference>
<proteinExistence type="predicted"/>
<reference evidence="1 2" key="1">
    <citation type="submission" date="2020-04" db="EMBL/GenBank/DDBJ databases">
        <title>Chromosome-level genome assembly of a cyprinid fish Onychostoma macrolepis by integration of Nanopore Sequencing, Bionano and Hi-C technology.</title>
        <authorList>
            <person name="Wang D."/>
        </authorList>
    </citation>
    <scope>NUCLEOTIDE SEQUENCE [LARGE SCALE GENOMIC DNA]</scope>
    <source>
        <strain evidence="1">SWU-2019</strain>
        <tissue evidence="1">Muscle</tissue>
    </source>
</reference>